<evidence type="ECO:0000256" key="1">
    <source>
        <dbReference type="ARBA" id="ARBA00022562"/>
    </source>
</evidence>
<evidence type="ECO:0000256" key="4">
    <source>
        <dbReference type="ARBA" id="ARBA00022723"/>
    </source>
</evidence>
<dbReference type="GO" id="GO:0004386">
    <property type="term" value="F:helicase activity"/>
    <property type="evidence" value="ECO:0007669"/>
    <property type="project" value="UniProtKB-KW"/>
</dbReference>
<evidence type="ECO:0000313" key="7">
    <source>
        <dbReference type="EMBL" id="AVT50657.1"/>
    </source>
</evidence>
<dbReference type="EMBL" id="MH036942">
    <property type="protein sequence ID" value="AVT50657.1"/>
    <property type="molecule type" value="Genomic_DNA"/>
</dbReference>
<keyword evidence="7" id="KW-0547">Nucleotide-binding</keyword>
<keyword evidence="8" id="KW-1185">Reference proteome</keyword>
<evidence type="ECO:0000256" key="6">
    <source>
        <dbReference type="ARBA" id="ARBA00022833"/>
    </source>
</evidence>
<dbReference type="GO" id="GO:0003899">
    <property type="term" value="F:DNA-directed RNA polymerase activity"/>
    <property type="evidence" value="ECO:0007669"/>
    <property type="project" value="InterPro"/>
</dbReference>
<dbReference type="GO" id="GO:0006260">
    <property type="term" value="P:DNA replication"/>
    <property type="evidence" value="ECO:0007669"/>
    <property type="project" value="UniProtKB-KW"/>
</dbReference>
<evidence type="ECO:0000313" key="8">
    <source>
        <dbReference type="Proteomes" id="UP000325841"/>
    </source>
</evidence>
<accession>A0A455JPW1</accession>
<dbReference type="Pfam" id="PF03121">
    <property type="entry name" value="Herpes_UL52"/>
    <property type="match status" value="1"/>
</dbReference>
<reference evidence="7 8" key="1">
    <citation type="submission" date="2018-03" db="EMBL/GenBank/DDBJ databases">
        <title>Cervid herpesvirus genomes.</title>
        <authorList>
            <person name="Das Neves C.G."/>
            <person name="Davison A.J."/>
        </authorList>
    </citation>
    <scope>NUCLEOTIDE SEQUENCE [LARGE SCALE GENOMIC DNA]</scope>
    <source>
        <strain evidence="7 8">Anlier</strain>
    </source>
</reference>
<keyword evidence="6" id="KW-0862">Zinc</keyword>
<proteinExistence type="inferred from homology"/>
<dbReference type="GeneID" id="80531988"/>
<dbReference type="KEGG" id="vg:80531988"/>
<dbReference type="Proteomes" id="UP000325841">
    <property type="component" value="Segment"/>
</dbReference>
<keyword evidence="7" id="KW-0378">Hydrolase</keyword>
<keyword evidence="7" id="KW-0347">Helicase</keyword>
<evidence type="ECO:0000256" key="3">
    <source>
        <dbReference type="ARBA" id="ARBA00022705"/>
    </source>
</evidence>
<gene>
    <name evidence="7" type="primary">UL52</name>
</gene>
<keyword evidence="5" id="KW-0863">Zinc-finger</keyword>
<evidence type="ECO:0000256" key="2">
    <source>
        <dbReference type="ARBA" id="ARBA00022679"/>
    </source>
</evidence>
<evidence type="ECO:0000256" key="5">
    <source>
        <dbReference type="ARBA" id="ARBA00022771"/>
    </source>
</evidence>
<dbReference type="GO" id="GO:0008270">
    <property type="term" value="F:zinc ion binding"/>
    <property type="evidence" value="ECO:0007669"/>
    <property type="project" value="UniProtKB-KW"/>
</dbReference>
<protein>
    <submittedName>
        <fullName evidence="7">Helicase-primase primase subunit</fullName>
    </submittedName>
</protein>
<keyword evidence="3" id="KW-0235">DNA replication</keyword>
<dbReference type="GO" id="GO:0039686">
    <property type="term" value="P:bidirectional double-stranded viral DNA replication"/>
    <property type="evidence" value="ECO:0007669"/>
    <property type="project" value="InterPro"/>
</dbReference>
<name>A0A455JPW1_9ALPH</name>
<dbReference type="HAMAP" id="MF_04011">
    <property type="entry name" value="HSV_PRIM"/>
    <property type="match status" value="1"/>
</dbReference>
<dbReference type="InterPro" id="IPR033685">
    <property type="entry name" value="HSV_PRIM"/>
</dbReference>
<organism evidence="7 8">
    <name type="scientific">Cervid alphaherpesvirus 1</name>
    <dbReference type="NCBI Taxonomy" id="79891"/>
    <lineage>
        <taxon>Viruses</taxon>
        <taxon>Duplodnaviria</taxon>
        <taxon>Heunggongvirae</taxon>
        <taxon>Peploviricota</taxon>
        <taxon>Herviviricetes</taxon>
        <taxon>Herpesvirales</taxon>
        <taxon>Orthoherpesviridae</taxon>
        <taxon>Alphaherpesvirinae</taxon>
        <taxon>Varicellovirus</taxon>
        <taxon>Varicellovirus cervidalpha1</taxon>
    </lineage>
</organism>
<keyword evidence="4" id="KW-0479">Metal-binding</keyword>
<keyword evidence="7" id="KW-0067">ATP-binding</keyword>
<dbReference type="RefSeq" id="YP_010794973.1">
    <property type="nucleotide sequence ID" value="NC_075564.1"/>
</dbReference>
<keyword evidence="1" id="KW-1048">Host nucleus</keyword>
<keyword evidence="2" id="KW-0808">Transferase</keyword>
<sequence>MDGPAALGDALRVLYATDGCAIGFSLMLLTGQEEPGRGAYVVSYDWPERLAACLGGEGLDDVALALAEARPLVAFYLLGGPPGGSAAARPRAWPVFACAFAGAQGARALAAALLLGEPLPARVLLEHLVEDVTFALHADMIAALLVATEQLAPRAGRTADDARYVEGQATVRSALRARPGGRRGLASLYIHHEHKTVAAYRRLYANCGATPFWFLSKFGPGEKTLVLATRFYVFQAERAGAAATYDLQAVRDCLGTYAVAAPPNPSGLAFPDLVSFAALAAFCCRSGYARGAAAAGAPAYVAARIEADLAEVRCLREYIDHDRRSLRAADREFVAYVYLAYFEGFNRRQIAEHLRAVTAAEPPRGAADAAARLAGASRLRERAVDAFFRHVRAQFNVRSYIEQNVAPAVTRLPPATAEAYARARTYARLAAAAGEAGRAVCDGAAALRAALDRLEGQAARFGWVLHAPGAAGAGAGPAPAPAPAPAPDAGLEAALALAAADGGGPPDAAPACCGVSKRLLGLAAATARDGAHPLDGLFGARGTAAPAPVYRVELPRGHQAFAVADGDDWAGVTSVAALGPEEVAAAVAAAAAAAAEGGRDALVERDARLTALLLERAAGARAPRGAGGPGPVAPREQYYVNRNELFNARLAVTNIVLDVDFRLKRPVPRGELHGAMRGFRRGALAALAALLPEAPADAWPAHPCFFYKSACPPAAAAAAGDDDAPPPWGAPDGDAGWDEYESALAREGEALYSCEDDPAGPAGACPGEPGGAGAPDAAAAALAAACGCAEKMGFRVAVPVPAPYVLAGGPTLKGVARLVQHAVMLERPFAEAMSRYLRDFAFVDAAVYTHGHSLRLPFFGKPGAAGGAERRLLPFYVVPEGCADVAAFVAAHRDPRHFHFHAAPPAGAPARTHVLRSVGGEYVSFFERKAAVNRAAFHGVRLSLRRALAAAGVDGADRGAVEEFIADAVEAELAPYVEEHYPQAAREYCGAGARLVAAKDDWLLAQLVPARARAAAAQGFGCLRAAHGRAAQNKARSLVSLSVDAHDRLCASLIQQCFATKCGSNRLGTVFTVDLSGRAARHAARGADG</sequence>